<evidence type="ECO:0000313" key="6">
    <source>
        <dbReference type="EMBL" id="KEF52108.1"/>
    </source>
</evidence>
<dbReference type="Proteomes" id="UP000027920">
    <property type="component" value="Unassembled WGS sequence"/>
</dbReference>
<feature type="active site" evidence="3">
    <location>
        <position position="196"/>
    </location>
</feature>
<dbReference type="InterPro" id="IPR029154">
    <property type="entry name" value="HIBADH-like_NADP-bd"/>
</dbReference>
<dbReference type="PROSITE" id="PS00895">
    <property type="entry name" value="3_HYDROXYISOBUT_DH"/>
    <property type="match status" value="1"/>
</dbReference>
<dbReference type="GeneID" id="25286631"/>
<evidence type="ECO:0000256" key="3">
    <source>
        <dbReference type="PIRSR" id="PIRSR000103-1"/>
    </source>
</evidence>
<dbReference type="Pfam" id="PF03446">
    <property type="entry name" value="NAD_binding_2"/>
    <property type="match status" value="1"/>
</dbReference>
<gene>
    <name evidence="6" type="ORF">A1O9_11734</name>
</gene>
<dbReference type="InterPro" id="IPR013328">
    <property type="entry name" value="6PGD_dom2"/>
</dbReference>
<dbReference type="SUPFAM" id="SSF51735">
    <property type="entry name" value="NAD(P)-binding Rossmann-fold domains"/>
    <property type="match status" value="1"/>
</dbReference>
<dbReference type="AlphaFoldDB" id="A0A072NYK4"/>
<evidence type="ECO:0008006" key="8">
    <source>
        <dbReference type="Google" id="ProtNLM"/>
    </source>
</evidence>
<dbReference type="GO" id="GO:0006574">
    <property type="term" value="P:L-valine catabolic process"/>
    <property type="evidence" value="ECO:0007669"/>
    <property type="project" value="TreeGrafter"/>
</dbReference>
<keyword evidence="7" id="KW-1185">Reference proteome</keyword>
<dbReference type="Gene3D" id="3.40.50.720">
    <property type="entry name" value="NAD(P)-binding Rossmann-like Domain"/>
    <property type="match status" value="1"/>
</dbReference>
<sequence>MTSTAYADVDYGFIGLGNMGFHMAANMRKKMDKSATLHVFDVNEDICKKFQDKFSSRGPIRIATSSKDVAQHSVTLIAMVPMDEHARAVCLHPETGVVAAGLSKDRLILDSSTLSVSTAKYVGQQLMDAGAGTYIDTPVSGGVAGAEAGTLSFFCGSPSSPQSGLIVRRLMVTLSWMGDSEHITLCGRLGAGLTTKLVNNYIALGNLAVAAQGVAFGIRQGLDPKTLYKCVKGSTGDSLVWNAMHPVPGVNPKSASSNSFKAGFSSRLGLKDLSLAIKAGEDAGIDVSMGRIASELYRQADQDPRTTVSLPP</sequence>
<dbReference type="GO" id="GO:0005739">
    <property type="term" value="C:mitochondrion"/>
    <property type="evidence" value="ECO:0007669"/>
    <property type="project" value="TreeGrafter"/>
</dbReference>
<organism evidence="6 7">
    <name type="scientific">Exophiala aquamarina CBS 119918</name>
    <dbReference type="NCBI Taxonomy" id="1182545"/>
    <lineage>
        <taxon>Eukaryota</taxon>
        <taxon>Fungi</taxon>
        <taxon>Dikarya</taxon>
        <taxon>Ascomycota</taxon>
        <taxon>Pezizomycotina</taxon>
        <taxon>Eurotiomycetes</taxon>
        <taxon>Chaetothyriomycetidae</taxon>
        <taxon>Chaetothyriales</taxon>
        <taxon>Herpotrichiellaceae</taxon>
        <taxon>Exophiala</taxon>
    </lineage>
</organism>
<dbReference type="VEuPathDB" id="FungiDB:A1O9_11734"/>
<dbReference type="Gene3D" id="1.10.1040.10">
    <property type="entry name" value="N-(1-d-carboxylethyl)-l-norvaline Dehydrogenase, domain 2"/>
    <property type="match status" value="1"/>
</dbReference>
<dbReference type="OrthoDB" id="21615at2759"/>
<dbReference type="InterPro" id="IPR002204">
    <property type="entry name" value="3-OH-isobutyrate_DH-rel_CS"/>
</dbReference>
<dbReference type="GO" id="GO:0051287">
    <property type="term" value="F:NAD binding"/>
    <property type="evidence" value="ECO:0007669"/>
    <property type="project" value="InterPro"/>
</dbReference>
<protein>
    <recommendedName>
        <fullName evidence="8">3-hydroxyisobutyrate dehydrogenase</fullName>
    </recommendedName>
</protein>
<feature type="domain" description="3-hydroxyisobutyrate dehydrogenase-like NAD-binding" evidence="5">
    <location>
        <begin position="190"/>
        <end position="302"/>
    </location>
</feature>
<evidence type="ECO:0000259" key="5">
    <source>
        <dbReference type="Pfam" id="PF14833"/>
    </source>
</evidence>
<dbReference type="Pfam" id="PF14833">
    <property type="entry name" value="NAD_binding_11"/>
    <property type="match status" value="1"/>
</dbReference>
<dbReference type="STRING" id="1182545.A0A072NYK4"/>
<keyword evidence="2" id="KW-0520">NAD</keyword>
<dbReference type="InterPro" id="IPR015815">
    <property type="entry name" value="HIBADH-related"/>
</dbReference>
<dbReference type="GO" id="GO:0050661">
    <property type="term" value="F:NADP binding"/>
    <property type="evidence" value="ECO:0007669"/>
    <property type="project" value="InterPro"/>
</dbReference>
<dbReference type="RefSeq" id="XP_013254698.1">
    <property type="nucleotide sequence ID" value="XM_013399244.1"/>
</dbReference>
<dbReference type="PANTHER" id="PTHR22981">
    <property type="entry name" value="3-HYDROXYISOBUTYRATE DEHYDROGENASE-RELATED"/>
    <property type="match status" value="1"/>
</dbReference>
<keyword evidence="1" id="KW-0560">Oxidoreductase</keyword>
<proteinExistence type="predicted"/>
<evidence type="ECO:0000259" key="4">
    <source>
        <dbReference type="Pfam" id="PF03446"/>
    </source>
</evidence>
<comment type="caution">
    <text evidence="6">The sequence shown here is derived from an EMBL/GenBank/DDBJ whole genome shotgun (WGS) entry which is preliminary data.</text>
</comment>
<dbReference type="GO" id="GO:0008442">
    <property type="term" value="F:3-hydroxyisobutyrate dehydrogenase activity"/>
    <property type="evidence" value="ECO:0007669"/>
    <property type="project" value="TreeGrafter"/>
</dbReference>
<name>A0A072NYK4_9EURO</name>
<feature type="domain" description="6-phosphogluconate dehydrogenase NADP-binding" evidence="4">
    <location>
        <begin position="11"/>
        <end position="158"/>
    </location>
</feature>
<dbReference type="PANTHER" id="PTHR22981:SF81">
    <property type="entry name" value="DEHYDROGENASE, PUTATIVE-RELATED"/>
    <property type="match status" value="1"/>
</dbReference>
<reference evidence="6 7" key="1">
    <citation type="submission" date="2013-03" db="EMBL/GenBank/DDBJ databases">
        <title>The Genome Sequence of Exophiala aquamarina CBS 119918.</title>
        <authorList>
            <consortium name="The Broad Institute Genomics Platform"/>
            <person name="Cuomo C."/>
            <person name="de Hoog S."/>
            <person name="Gorbushina A."/>
            <person name="Walker B."/>
            <person name="Young S.K."/>
            <person name="Zeng Q."/>
            <person name="Gargeya S."/>
            <person name="Fitzgerald M."/>
            <person name="Haas B."/>
            <person name="Abouelleil A."/>
            <person name="Allen A.W."/>
            <person name="Alvarado L."/>
            <person name="Arachchi H.M."/>
            <person name="Berlin A.M."/>
            <person name="Chapman S.B."/>
            <person name="Gainer-Dewar J."/>
            <person name="Goldberg J."/>
            <person name="Griggs A."/>
            <person name="Gujja S."/>
            <person name="Hansen M."/>
            <person name="Howarth C."/>
            <person name="Imamovic A."/>
            <person name="Ireland A."/>
            <person name="Larimer J."/>
            <person name="McCowan C."/>
            <person name="Murphy C."/>
            <person name="Pearson M."/>
            <person name="Poon T.W."/>
            <person name="Priest M."/>
            <person name="Roberts A."/>
            <person name="Saif S."/>
            <person name="Shea T."/>
            <person name="Sisk P."/>
            <person name="Sykes S."/>
            <person name="Wortman J."/>
            <person name="Nusbaum C."/>
            <person name="Birren B."/>
        </authorList>
    </citation>
    <scope>NUCLEOTIDE SEQUENCE [LARGE SCALE GENOMIC DNA]</scope>
    <source>
        <strain evidence="6 7">CBS 119918</strain>
    </source>
</reference>
<dbReference type="InterPro" id="IPR036291">
    <property type="entry name" value="NAD(P)-bd_dom_sf"/>
</dbReference>
<dbReference type="InterPro" id="IPR008927">
    <property type="entry name" value="6-PGluconate_DH-like_C_sf"/>
</dbReference>
<dbReference type="PIRSF" id="PIRSF000103">
    <property type="entry name" value="HIBADH"/>
    <property type="match status" value="1"/>
</dbReference>
<dbReference type="HOGENOM" id="CLU_035117_6_1_1"/>
<accession>A0A072NYK4</accession>
<evidence type="ECO:0000256" key="1">
    <source>
        <dbReference type="ARBA" id="ARBA00023002"/>
    </source>
</evidence>
<dbReference type="SUPFAM" id="SSF48179">
    <property type="entry name" value="6-phosphogluconate dehydrogenase C-terminal domain-like"/>
    <property type="match status" value="1"/>
</dbReference>
<dbReference type="EMBL" id="AMGV01000019">
    <property type="protein sequence ID" value="KEF52108.1"/>
    <property type="molecule type" value="Genomic_DNA"/>
</dbReference>
<dbReference type="InterPro" id="IPR006115">
    <property type="entry name" value="6PGDH_NADP-bd"/>
</dbReference>
<evidence type="ECO:0000313" key="7">
    <source>
        <dbReference type="Proteomes" id="UP000027920"/>
    </source>
</evidence>
<evidence type="ECO:0000256" key="2">
    <source>
        <dbReference type="ARBA" id="ARBA00023027"/>
    </source>
</evidence>